<dbReference type="PANTHER" id="PTHR24353">
    <property type="entry name" value="CYCLIC NUCLEOTIDE-DEPENDENT PROTEIN KINASE"/>
    <property type="match status" value="1"/>
</dbReference>
<feature type="region of interest" description="Disordered" evidence="6">
    <location>
        <begin position="1"/>
        <end position="23"/>
    </location>
</feature>
<dbReference type="EMBL" id="BRXU01000030">
    <property type="protein sequence ID" value="GLC59842.1"/>
    <property type="molecule type" value="Genomic_DNA"/>
</dbReference>
<feature type="region of interest" description="Disordered" evidence="6">
    <location>
        <begin position="1433"/>
        <end position="1473"/>
    </location>
</feature>
<keyword evidence="9" id="KW-1185">Reference proteome</keyword>
<feature type="region of interest" description="Disordered" evidence="6">
    <location>
        <begin position="189"/>
        <end position="208"/>
    </location>
</feature>
<dbReference type="SUPFAM" id="SSF56112">
    <property type="entry name" value="Protein kinase-like (PK-like)"/>
    <property type="match status" value="1"/>
</dbReference>
<dbReference type="SMART" id="SM00220">
    <property type="entry name" value="S_TKc"/>
    <property type="match status" value="1"/>
</dbReference>
<feature type="region of interest" description="Disordered" evidence="6">
    <location>
        <begin position="835"/>
        <end position="871"/>
    </location>
</feature>
<feature type="compositionally biased region" description="Low complexity" evidence="6">
    <location>
        <begin position="1606"/>
        <end position="1626"/>
    </location>
</feature>
<dbReference type="Gene3D" id="1.10.510.10">
    <property type="entry name" value="Transferase(Phosphotransferase) domain 1"/>
    <property type="match status" value="1"/>
</dbReference>
<reference evidence="8 9" key="1">
    <citation type="journal article" date="2023" name="Commun. Biol.">
        <title>Reorganization of the ancestral sex-determining regions during the evolution of trioecy in Pleodorina starrii.</title>
        <authorList>
            <person name="Takahashi K."/>
            <person name="Suzuki S."/>
            <person name="Kawai-Toyooka H."/>
            <person name="Yamamoto K."/>
            <person name="Hamaji T."/>
            <person name="Ootsuki R."/>
            <person name="Yamaguchi H."/>
            <person name="Kawachi M."/>
            <person name="Higashiyama T."/>
            <person name="Nozaki H."/>
        </authorList>
    </citation>
    <scope>NUCLEOTIDE SEQUENCE [LARGE SCALE GENOMIC DNA]</scope>
    <source>
        <strain evidence="8 9">NIES-4479</strain>
    </source>
</reference>
<feature type="compositionally biased region" description="Low complexity" evidence="6">
    <location>
        <begin position="400"/>
        <end position="411"/>
    </location>
</feature>
<keyword evidence="4 8" id="KW-0418">Kinase</keyword>
<dbReference type="Proteomes" id="UP001165080">
    <property type="component" value="Unassembled WGS sequence"/>
</dbReference>
<feature type="region of interest" description="Disordered" evidence="6">
    <location>
        <begin position="156"/>
        <end position="181"/>
    </location>
</feature>
<dbReference type="InterPro" id="IPR000719">
    <property type="entry name" value="Prot_kinase_dom"/>
</dbReference>
<comment type="caution">
    <text evidence="8">The sequence shown here is derived from an EMBL/GenBank/DDBJ whole genome shotgun (WGS) entry which is preliminary data.</text>
</comment>
<protein>
    <submittedName>
        <fullName evidence="8">cGMP-dependent protein kinase</fullName>
    </submittedName>
</protein>
<feature type="region of interest" description="Disordered" evidence="6">
    <location>
        <begin position="78"/>
        <end position="139"/>
    </location>
</feature>
<feature type="compositionally biased region" description="Low complexity" evidence="6">
    <location>
        <begin position="383"/>
        <end position="392"/>
    </location>
</feature>
<proteinExistence type="predicted"/>
<feature type="compositionally biased region" description="Low complexity" evidence="6">
    <location>
        <begin position="776"/>
        <end position="791"/>
    </location>
</feature>
<accession>A0A9W6BXV5</accession>
<evidence type="ECO:0000313" key="9">
    <source>
        <dbReference type="Proteomes" id="UP001165080"/>
    </source>
</evidence>
<dbReference type="PROSITE" id="PS50011">
    <property type="entry name" value="PROTEIN_KINASE_DOM"/>
    <property type="match status" value="1"/>
</dbReference>
<evidence type="ECO:0000256" key="5">
    <source>
        <dbReference type="ARBA" id="ARBA00022840"/>
    </source>
</evidence>
<feature type="compositionally biased region" description="Low complexity" evidence="6">
    <location>
        <begin position="1523"/>
        <end position="1533"/>
    </location>
</feature>
<sequence>MVPGLAGPPARPQPTGLGSDTLPMDQHLLTQLSPGSLTSLTWLGEGAYGCVELCRVSVPIPIPTTPRDDNPHWQQHGLALQQHGSHAAGECSPTAHPTTDSCDDSPASLRYHQSAAEPNSSNTTTAAAGASEALLSPREEVVRPGRARFSLIRLHVPSSQPHDPPVPSPCDTPNGPTRPAGYLARLQRHRGHAGGHAPTRSSAPATALGLAAGPGVGVSVGALHGASPAGTSAAASGGWPATLSSAAGGGGGAFGASGGRRPRPCSSGSAAAGSSAPPSARSPRAPTQPSTPSASVSAAVLSNELVVAVKRVGFRGSAARSGGGREPDGCVACTGGAVGRGRGGPSRVKLNRMQAIELLQLARCRDCPFIVRVFGCVPDDPRAPAGSASPAGAGTGGGASPSKQSPRPSKSSPRRPPPASSSPSCRIVMEWAEGGDLGSLLKALTTRRGPGSDPSRERLLMSETSARFYTGCLLEALSFLHGKGLLHRDVKPANLLLASDGRAKLGDLGMVCHLDRDGLAVGRAGTPNYMAPEVWANGTGPKFMSYGANADLWSTGVCLYEMMTGRLPTSHPDEYLKSNWSFSPRQSAFSPELRDLLSRLLTPRPRRRLQSCAEVAAHPWFAGFDWQGLRDGTLQAPYVPAAHRPLGAAAAAAAAARLRQPPPGVPLAAAAGTVVAVGGVMRSPGSGGLELMPPLLEETALPTAPIAAAAAAATEDEIPAGGAAVASATALCRSTSTGTLRQSAPAAAAAATASASASPTSSAAAGPHPGAQGQHSASGLPSLESSSSGGTPPRPAPPAAAVPGPGIGASSASVWRSLGWPLAASRSAAVSASAPTSACSWATTSGTLPQRDTSRGSDGTAGTAASGGGGRGSGGGLGALGAALASALSPVASPKAARAAALAASGGATAGSVTGRFASAFAASANLRHAASSSGGGSASGARTASMPCSGDVSATPTPTTPTHSRATSAVYLSTAVSAATTNTTTACAAGCDSFPASGDSRTTAASICSGGGGAAAAGGDSSSRRRASLAGGSSAASYDSQAAAVAAAPTASGGRRVQLLSDPRVLGESSVRRRSSLQAAGAYALPNAALDRNGADLRRGAPLQCTAAAAAGSVSQSAVLSAVMGLQQHVQGLGPVGRRAGWWLQQRLADAAAMAAALPEQLQSAAVAAAAAVGAGGGGGRGGGAGRVAPGFGRRACRSDGGVGLPGTGSPRAGANLEGAAAVLLQSSPAFECDQRTPAAAEDRTADPDTARCVTATEQSTSPDDNGAAAPAVDAAVAAATDGGLDCRAAMQPLRRSTCGGGTGVEQERASCGTSSSPSVLQLRSQPSYRSSNAPDVMPRHGSDVATVLVVVRRSTGCGAGGGGGGRGGGGLGEVAAGAATEVKTKACGGPQRACPAAADDDNDDIVAAATCRHSGDVLDQGEDPPACVPPRSASAGGGIGAIGELGGSMDGAGAAPPSADTDVPSTMEAPAAAAVAAAAEIPLSKQGPHTSSSSSPPAEAPRRTPRHTRTGSFCFDPLEQSRPMGQSSGSPSSPPPSTQPTNPCRSLSRGPRSSRSGHARSPSFSFDVGGLLSAGLLLGGSPVLLAAAASSPTSTDSGDRGGMAAAATSAASSSEDESLPSPASGPDGNATGGRPGSVGAVGELEVLGHAADGSAGASRRQGPGFGGVVTAAAHWQLQQPQWQAAEAAVLLYAACVAVLVMAWAVICEGAALEVL</sequence>
<evidence type="ECO:0000256" key="4">
    <source>
        <dbReference type="ARBA" id="ARBA00022777"/>
    </source>
</evidence>
<feature type="compositionally biased region" description="Gly residues" evidence="6">
    <location>
        <begin position="1437"/>
        <end position="1452"/>
    </location>
</feature>
<organism evidence="8 9">
    <name type="scientific">Pleodorina starrii</name>
    <dbReference type="NCBI Taxonomy" id="330485"/>
    <lineage>
        <taxon>Eukaryota</taxon>
        <taxon>Viridiplantae</taxon>
        <taxon>Chlorophyta</taxon>
        <taxon>core chlorophytes</taxon>
        <taxon>Chlorophyceae</taxon>
        <taxon>CS clade</taxon>
        <taxon>Chlamydomonadales</taxon>
        <taxon>Volvocaceae</taxon>
        <taxon>Pleodorina</taxon>
    </lineage>
</organism>
<keyword evidence="3" id="KW-0547">Nucleotide-binding</keyword>
<evidence type="ECO:0000259" key="7">
    <source>
        <dbReference type="PROSITE" id="PS50011"/>
    </source>
</evidence>
<feature type="region of interest" description="Disordered" evidence="6">
    <location>
        <begin position="932"/>
        <end position="966"/>
    </location>
</feature>
<dbReference type="GO" id="GO:0004674">
    <property type="term" value="F:protein serine/threonine kinase activity"/>
    <property type="evidence" value="ECO:0007669"/>
    <property type="project" value="UniProtKB-KW"/>
</dbReference>
<dbReference type="InterPro" id="IPR008271">
    <property type="entry name" value="Ser/Thr_kinase_AS"/>
</dbReference>
<feature type="compositionally biased region" description="Low complexity" evidence="6">
    <location>
        <begin position="114"/>
        <end position="136"/>
    </location>
</feature>
<keyword evidence="2" id="KW-0808">Transferase</keyword>
<dbReference type="PANTHER" id="PTHR24353:SF147">
    <property type="entry name" value="CGMP-DEPENDENT SERINE_THREONIN PROTEIN KINASE-RELATED"/>
    <property type="match status" value="1"/>
</dbReference>
<feature type="compositionally biased region" description="Polar residues" evidence="6">
    <location>
        <begin position="841"/>
        <end position="851"/>
    </location>
</feature>
<evidence type="ECO:0000313" key="8">
    <source>
        <dbReference type="EMBL" id="GLC59842.1"/>
    </source>
</evidence>
<keyword evidence="5" id="KW-0067">ATP-binding</keyword>
<keyword evidence="1" id="KW-0723">Serine/threonine-protein kinase</keyword>
<feature type="region of interest" description="Disordered" evidence="6">
    <location>
        <begin position="253"/>
        <end position="296"/>
    </location>
</feature>
<feature type="compositionally biased region" description="Low complexity" evidence="6">
    <location>
        <begin position="264"/>
        <end position="296"/>
    </location>
</feature>
<feature type="region of interest" description="Disordered" evidence="6">
    <location>
        <begin position="758"/>
        <end position="804"/>
    </location>
</feature>
<dbReference type="Pfam" id="PF00069">
    <property type="entry name" value="Pkinase"/>
    <property type="match status" value="1"/>
</dbReference>
<feature type="compositionally biased region" description="Low complexity" evidence="6">
    <location>
        <begin position="1490"/>
        <end position="1499"/>
    </location>
</feature>
<feature type="compositionally biased region" description="Polar residues" evidence="6">
    <location>
        <begin position="1313"/>
        <end position="1335"/>
    </location>
</feature>
<evidence type="ECO:0000256" key="2">
    <source>
        <dbReference type="ARBA" id="ARBA00022679"/>
    </source>
</evidence>
<evidence type="ECO:0000256" key="1">
    <source>
        <dbReference type="ARBA" id="ARBA00022527"/>
    </source>
</evidence>
<evidence type="ECO:0000256" key="3">
    <source>
        <dbReference type="ARBA" id="ARBA00022741"/>
    </source>
</evidence>
<dbReference type="Gene3D" id="3.30.200.20">
    <property type="entry name" value="Phosphorylase Kinase, domain 1"/>
    <property type="match status" value="1"/>
</dbReference>
<feature type="region of interest" description="Disordered" evidence="6">
    <location>
        <begin position="383"/>
        <end position="424"/>
    </location>
</feature>
<name>A0A9W6BXV5_9CHLO</name>
<dbReference type="GO" id="GO:0005524">
    <property type="term" value="F:ATP binding"/>
    <property type="evidence" value="ECO:0007669"/>
    <property type="project" value="UniProtKB-KW"/>
</dbReference>
<dbReference type="InterPro" id="IPR011009">
    <property type="entry name" value="Kinase-like_dom_sf"/>
</dbReference>
<feature type="region of interest" description="Disordered" evidence="6">
    <location>
        <begin position="1297"/>
        <end position="1342"/>
    </location>
</feature>
<feature type="compositionally biased region" description="Low complexity" evidence="6">
    <location>
        <begin position="954"/>
        <end position="966"/>
    </location>
</feature>
<evidence type="ECO:0000256" key="6">
    <source>
        <dbReference type="SAM" id="MobiDB-lite"/>
    </source>
</evidence>
<feature type="region of interest" description="Disordered" evidence="6">
    <location>
        <begin position="1592"/>
        <end position="1641"/>
    </location>
</feature>
<feature type="domain" description="Protein kinase" evidence="7">
    <location>
        <begin position="243"/>
        <end position="621"/>
    </location>
</feature>
<feature type="region of interest" description="Disordered" evidence="6">
    <location>
        <begin position="1485"/>
        <end position="1563"/>
    </location>
</feature>
<gene>
    <name evidence="8" type="primary">PLEST011194</name>
    <name evidence="8" type="ORF">PLESTB_001541600</name>
</gene>
<dbReference type="PROSITE" id="PS00108">
    <property type="entry name" value="PROTEIN_KINASE_ST"/>
    <property type="match status" value="1"/>
</dbReference>
<feature type="compositionally biased region" description="Low complexity" evidence="6">
    <location>
        <begin position="1541"/>
        <end position="1563"/>
    </location>
</feature>